<organism evidence="1 2">
    <name type="scientific">Eumeta variegata</name>
    <name type="common">Bagworm moth</name>
    <name type="synonym">Eumeta japonica</name>
    <dbReference type="NCBI Taxonomy" id="151549"/>
    <lineage>
        <taxon>Eukaryota</taxon>
        <taxon>Metazoa</taxon>
        <taxon>Ecdysozoa</taxon>
        <taxon>Arthropoda</taxon>
        <taxon>Hexapoda</taxon>
        <taxon>Insecta</taxon>
        <taxon>Pterygota</taxon>
        <taxon>Neoptera</taxon>
        <taxon>Endopterygota</taxon>
        <taxon>Lepidoptera</taxon>
        <taxon>Glossata</taxon>
        <taxon>Ditrysia</taxon>
        <taxon>Tineoidea</taxon>
        <taxon>Psychidae</taxon>
        <taxon>Oiketicinae</taxon>
        <taxon>Eumeta</taxon>
    </lineage>
</organism>
<keyword evidence="2" id="KW-1185">Reference proteome</keyword>
<dbReference type="AlphaFoldDB" id="A0A4C1X457"/>
<gene>
    <name evidence="1" type="ORF">EVAR_40768_1</name>
</gene>
<dbReference type="EMBL" id="BGZK01000723">
    <property type="protein sequence ID" value="GBP57910.1"/>
    <property type="molecule type" value="Genomic_DNA"/>
</dbReference>
<evidence type="ECO:0000313" key="2">
    <source>
        <dbReference type="Proteomes" id="UP000299102"/>
    </source>
</evidence>
<proteinExistence type="predicted"/>
<dbReference type="Proteomes" id="UP000299102">
    <property type="component" value="Unassembled WGS sequence"/>
</dbReference>
<evidence type="ECO:0000313" key="1">
    <source>
        <dbReference type="EMBL" id="GBP57910.1"/>
    </source>
</evidence>
<sequence length="106" mass="11901">MFLNLVLHVLNFRVQTDITRPGALRRYLIIYLKHFARVSPKLKTGSVQKLSSFIPEPKCIEIYSWKRDPPAPGHLARCSSPNVQLIISDALFQSHPNAASACSRAS</sequence>
<name>A0A4C1X457_EUMVA</name>
<accession>A0A4C1X457</accession>
<protein>
    <submittedName>
        <fullName evidence="1">Uncharacterized protein</fullName>
    </submittedName>
</protein>
<comment type="caution">
    <text evidence="1">The sequence shown here is derived from an EMBL/GenBank/DDBJ whole genome shotgun (WGS) entry which is preliminary data.</text>
</comment>
<reference evidence="1 2" key="1">
    <citation type="journal article" date="2019" name="Commun. Biol.">
        <title>The bagworm genome reveals a unique fibroin gene that provides high tensile strength.</title>
        <authorList>
            <person name="Kono N."/>
            <person name="Nakamura H."/>
            <person name="Ohtoshi R."/>
            <person name="Tomita M."/>
            <person name="Numata K."/>
            <person name="Arakawa K."/>
        </authorList>
    </citation>
    <scope>NUCLEOTIDE SEQUENCE [LARGE SCALE GENOMIC DNA]</scope>
</reference>